<dbReference type="GO" id="GO:0033885">
    <property type="term" value="F:10-hydroxy-9-(phosphonooxy)octadecanoate phosphatase activity"/>
    <property type="evidence" value="ECO:0007669"/>
    <property type="project" value="UniProtKB-EC"/>
</dbReference>
<feature type="domain" description="AB hydrolase-1" evidence="1">
    <location>
        <begin position="4"/>
        <end position="242"/>
    </location>
</feature>
<dbReference type="PRINTS" id="PR00412">
    <property type="entry name" value="EPOXHYDRLASE"/>
</dbReference>
<dbReference type="GO" id="GO:0004301">
    <property type="term" value="F:epoxide hydrolase activity"/>
    <property type="evidence" value="ECO:0007669"/>
    <property type="project" value="UniProtKB-EC"/>
</dbReference>
<dbReference type="EMBL" id="CP017839">
    <property type="protein sequence ID" value="APA96428.1"/>
    <property type="molecule type" value="Genomic_DNA"/>
</dbReference>
<keyword evidence="2" id="KW-0378">Hydrolase</keyword>
<dbReference type="PANTHER" id="PTHR43798">
    <property type="entry name" value="MONOACYLGLYCEROL LIPASE"/>
    <property type="match status" value="1"/>
</dbReference>
<dbReference type="EMBL" id="BBYQ01000036">
    <property type="protein sequence ID" value="GAP28413.1"/>
    <property type="molecule type" value="Genomic_DNA"/>
</dbReference>
<reference evidence="3 4" key="2">
    <citation type="journal article" date="2016" name="Genome Announc.">
        <title>Draft Genome Sequence of Erythromycin- and Oxytetracycline-Sensitive Nocardia seriolae Strain U-1 (NBRC 110359).</title>
        <authorList>
            <person name="Imajoh M."/>
            <person name="Sukeda M."/>
            <person name="Shimizu M."/>
            <person name="Yamane J."/>
            <person name="Ohnishi K."/>
            <person name="Oshima S."/>
        </authorList>
    </citation>
    <scope>NUCLEOTIDE SEQUENCE [LARGE SCALE GENOMIC DNA]</scope>
    <source>
        <strain evidence="3 4">U-1</strain>
    </source>
</reference>
<dbReference type="Proteomes" id="UP000180166">
    <property type="component" value="Chromosome"/>
</dbReference>
<dbReference type="RefSeq" id="WP_033087483.1">
    <property type="nucleotide sequence ID" value="NZ_AP017900.1"/>
</dbReference>
<dbReference type="KEGG" id="nsr:NS506_02362"/>
<dbReference type="InterPro" id="IPR029058">
    <property type="entry name" value="AB_hydrolase_fold"/>
</dbReference>
<dbReference type="PANTHER" id="PTHR43798:SF5">
    <property type="entry name" value="MONOACYLGLYCEROL LIPASE ABHD6"/>
    <property type="match status" value="1"/>
</dbReference>
<dbReference type="EC" id="3.3.2.10" evidence="2"/>
<dbReference type="AlphaFoldDB" id="A0A0B8ND13"/>
<dbReference type="OrthoDB" id="334507at2"/>
<sequence>MATVVMLHGIPGSATIWDAVRSRLGAHTTIAPMLRGFGGDAPPADPEEYLAAAQAECILRGLDRQGVGRFALVAHDFGGPVAAHLLARAPERVTHLAVFATNAFPDTPIPFPLSLVPVRGVGPLAQRILFSPWALRQLVRRGTGRPNPGLDPVPLVGDRTQAHAINYIFGESLRRIESLYVPVRDALAAVSVPALVGWGDRDPLFSVDVGRRTADIIPGAQFRLYPDAGHFLPAERPAQLAADITALLGDS</sequence>
<evidence type="ECO:0000313" key="5">
    <source>
        <dbReference type="Proteomes" id="UP000180166"/>
    </source>
</evidence>
<evidence type="ECO:0000313" key="2">
    <source>
        <dbReference type="EMBL" id="APA96428.1"/>
    </source>
</evidence>
<evidence type="ECO:0000313" key="4">
    <source>
        <dbReference type="Proteomes" id="UP000037179"/>
    </source>
</evidence>
<dbReference type="PRINTS" id="PR00111">
    <property type="entry name" value="ABHYDROLASE"/>
</dbReference>
<dbReference type="GO" id="GO:0016020">
    <property type="term" value="C:membrane"/>
    <property type="evidence" value="ECO:0007669"/>
    <property type="project" value="TreeGrafter"/>
</dbReference>
<proteinExistence type="predicted"/>
<dbReference type="InterPro" id="IPR050266">
    <property type="entry name" value="AB_hydrolase_sf"/>
</dbReference>
<evidence type="ECO:0000313" key="3">
    <source>
        <dbReference type="EMBL" id="GAP28413.1"/>
    </source>
</evidence>
<dbReference type="InterPro" id="IPR000073">
    <property type="entry name" value="AB_hydrolase_1"/>
</dbReference>
<dbReference type="Proteomes" id="UP000037179">
    <property type="component" value="Unassembled WGS sequence"/>
</dbReference>
<reference evidence="4" key="1">
    <citation type="submission" date="2015-07" db="EMBL/GenBank/DDBJ databases">
        <title>Nocardia seriolae U-1 whole genome shotgun sequence.</title>
        <authorList>
            <person name="Imajoh M."/>
            <person name="Fukumoto Y."/>
            <person name="Sukeda M."/>
            <person name="Yamane J."/>
            <person name="Yamasaki K."/>
            <person name="Shimizu M."/>
            <person name="Ohnishi K."/>
            <person name="Oshima S."/>
        </authorList>
    </citation>
    <scope>NUCLEOTIDE SEQUENCE [LARGE SCALE GENOMIC DNA]</scope>
    <source>
        <strain evidence="4">U-1</strain>
    </source>
</reference>
<dbReference type="InterPro" id="IPR000639">
    <property type="entry name" value="Epox_hydrolase-like"/>
</dbReference>
<dbReference type="GO" id="GO:0046464">
    <property type="term" value="P:acylglycerol catabolic process"/>
    <property type="evidence" value="ECO:0007669"/>
    <property type="project" value="TreeGrafter"/>
</dbReference>
<dbReference type="SUPFAM" id="SSF53474">
    <property type="entry name" value="alpha/beta-Hydrolases"/>
    <property type="match status" value="1"/>
</dbReference>
<dbReference type="GO" id="GO:0047372">
    <property type="term" value="F:monoacylglycerol lipase activity"/>
    <property type="evidence" value="ECO:0007669"/>
    <property type="project" value="TreeGrafter"/>
</dbReference>
<dbReference type="Gene3D" id="3.40.50.1820">
    <property type="entry name" value="alpha/beta hydrolase"/>
    <property type="match status" value="1"/>
</dbReference>
<dbReference type="Pfam" id="PF12697">
    <property type="entry name" value="Abhydrolase_6"/>
    <property type="match status" value="1"/>
</dbReference>
<name>A0A0B8ND13_9NOCA</name>
<organism evidence="2 5">
    <name type="scientific">Nocardia seriolae</name>
    <dbReference type="NCBI Taxonomy" id="37332"/>
    <lineage>
        <taxon>Bacteria</taxon>
        <taxon>Bacillati</taxon>
        <taxon>Actinomycetota</taxon>
        <taxon>Actinomycetes</taxon>
        <taxon>Mycobacteriales</taxon>
        <taxon>Nocardiaceae</taxon>
        <taxon>Nocardia</taxon>
    </lineage>
</organism>
<protein>
    <submittedName>
        <fullName evidence="2 3">Epoxide hydrolase</fullName>
        <ecNumber evidence="2">3.1.3.76</ecNumber>
        <ecNumber evidence="2">3.3.2.10</ecNumber>
    </submittedName>
</protein>
<reference evidence="2 5" key="3">
    <citation type="submission" date="2016-10" db="EMBL/GenBank/DDBJ databases">
        <title>Genome sequence of Nocardia seriolae strain EM150506, isolated from Anguila japonica.</title>
        <authorList>
            <person name="Han H.-J."/>
        </authorList>
    </citation>
    <scope>NUCLEOTIDE SEQUENCE [LARGE SCALE GENOMIC DNA]</scope>
    <source>
        <strain evidence="2 5">EM150506</strain>
    </source>
</reference>
<accession>A0A0B8ND13</accession>
<keyword evidence="4" id="KW-1185">Reference proteome</keyword>
<evidence type="ECO:0000259" key="1">
    <source>
        <dbReference type="Pfam" id="PF12697"/>
    </source>
</evidence>
<gene>
    <name evidence="2" type="ORF">NS506_02362</name>
    <name evidence="3" type="ORF">NSK11_contig00036-0002</name>
</gene>
<dbReference type="EC" id="3.1.3.76" evidence="2"/>
<dbReference type="GeneID" id="93373096"/>